<keyword evidence="3" id="KW-1185">Reference proteome</keyword>
<accession>A0A1H7P4S8</accession>
<dbReference type="PANTHER" id="PTHR11614">
    <property type="entry name" value="PHOSPHOLIPASE-RELATED"/>
    <property type="match status" value="1"/>
</dbReference>
<dbReference type="Pfam" id="PF12146">
    <property type="entry name" value="Hydrolase_4"/>
    <property type="match status" value="1"/>
</dbReference>
<protein>
    <submittedName>
        <fullName evidence="2">Lysophospholipase</fullName>
    </submittedName>
</protein>
<name>A0A1H7P4S8_9SPHN</name>
<dbReference type="SUPFAM" id="SSF53474">
    <property type="entry name" value="alpha/beta-Hydrolases"/>
    <property type="match status" value="1"/>
</dbReference>
<dbReference type="AlphaFoldDB" id="A0A1H7P4S8"/>
<dbReference type="Gene3D" id="3.40.50.1820">
    <property type="entry name" value="alpha/beta hydrolase"/>
    <property type="match status" value="1"/>
</dbReference>
<dbReference type="EMBL" id="FNZZ01000003">
    <property type="protein sequence ID" value="SEL30900.1"/>
    <property type="molecule type" value="Genomic_DNA"/>
</dbReference>
<dbReference type="RefSeq" id="WP_093005453.1">
    <property type="nucleotide sequence ID" value="NZ_FNZZ01000003.1"/>
</dbReference>
<evidence type="ECO:0000259" key="1">
    <source>
        <dbReference type="Pfam" id="PF12146"/>
    </source>
</evidence>
<evidence type="ECO:0000313" key="2">
    <source>
        <dbReference type="EMBL" id="SEL30900.1"/>
    </source>
</evidence>
<dbReference type="InterPro" id="IPR029058">
    <property type="entry name" value="AB_hydrolase_fold"/>
</dbReference>
<dbReference type="InterPro" id="IPR051044">
    <property type="entry name" value="MAG_DAG_Lipase"/>
</dbReference>
<sequence>MSRHAAFRRAIPADARVSTWHAVDGWPIRRFDWPAAEKRGAILFQTGRGDVFEKYLEAFAHWHDAGWSVSAFDWRGQGGSGRLSADRNVGHADDFARWITDLADFWRSWVAEQTGPHVVVGHSMGGFLVLRALVDRVIEAGAAVLVAPMLGLRSPVGARAGGWLATLMRRAGDPARAAWKGHEKPGARIDRQSILTADADRYSDEDWWYARSPELRLGPPSWAWLAEAFAGTLALRCDPALVRMTTPTLMLLAEHDALVDAQAAAAIGARLPDAKVIRFGAEAAHELLREADLVRDRALAAIDVFLAERAPT</sequence>
<reference evidence="3" key="1">
    <citation type="submission" date="2016-10" db="EMBL/GenBank/DDBJ databases">
        <authorList>
            <person name="Varghese N."/>
            <person name="Submissions S."/>
        </authorList>
    </citation>
    <scope>NUCLEOTIDE SEQUENCE [LARGE SCALE GENOMIC DNA]</scope>
    <source>
        <strain evidence="3">JS21-1</strain>
    </source>
</reference>
<organism evidence="2 3">
    <name type="scientific">Sphingomonas palmae</name>
    <dbReference type="NCBI Taxonomy" id="1855283"/>
    <lineage>
        <taxon>Bacteria</taxon>
        <taxon>Pseudomonadati</taxon>
        <taxon>Pseudomonadota</taxon>
        <taxon>Alphaproteobacteria</taxon>
        <taxon>Sphingomonadales</taxon>
        <taxon>Sphingomonadaceae</taxon>
        <taxon>Sphingomonas</taxon>
    </lineage>
</organism>
<dbReference type="OrthoDB" id="9788260at2"/>
<gene>
    <name evidence="2" type="ORF">SAMN05216382_1767</name>
</gene>
<feature type="domain" description="Serine aminopeptidase S33" evidence="1">
    <location>
        <begin position="37"/>
        <end position="292"/>
    </location>
</feature>
<dbReference type="InterPro" id="IPR022742">
    <property type="entry name" value="Hydrolase_4"/>
</dbReference>
<evidence type="ECO:0000313" key="3">
    <source>
        <dbReference type="Proteomes" id="UP000199214"/>
    </source>
</evidence>
<dbReference type="Proteomes" id="UP000199214">
    <property type="component" value="Unassembled WGS sequence"/>
</dbReference>
<proteinExistence type="predicted"/>
<dbReference type="STRING" id="1855283.SAMN05216382_1767"/>